<dbReference type="Proteomes" id="UP000030764">
    <property type="component" value="Unassembled WGS sequence"/>
</dbReference>
<dbReference type="PANTHER" id="PTHR21301:SF10">
    <property type="entry name" value="REVERSE TRANSCRIPTASE DOMAIN-CONTAINING PROTEIN"/>
    <property type="match status" value="1"/>
</dbReference>
<evidence type="ECO:0000313" key="2">
    <source>
        <dbReference type="Proteomes" id="UP000030764"/>
    </source>
</evidence>
<keyword evidence="2" id="KW-1185">Reference proteome</keyword>
<dbReference type="AlphaFoldDB" id="A0A085LXC8"/>
<reference evidence="1 2" key="1">
    <citation type="journal article" date="2014" name="Nat. Genet.">
        <title>Genome and transcriptome of the porcine whipworm Trichuris suis.</title>
        <authorList>
            <person name="Jex A.R."/>
            <person name="Nejsum P."/>
            <person name="Schwarz E.M."/>
            <person name="Hu L."/>
            <person name="Young N.D."/>
            <person name="Hall R.S."/>
            <person name="Korhonen P.K."/>
            <person name="Liao S."/>
            <person name="Thamsborg S."/>
            <person name="Xia J."/>
            <person name="Xu P."/>
            <person name="Wang S."/>
            <person name="Scheerlinck J.P."/>
            <person name="Hofmann A."/>
            <person name="Sternberg P.W."/>
            <person name="Wang J."/>
            <person name="Gasser R.B."/>
        </authorList>
    </citation>
    <scope>NUCLEOTIDE SEQUENCE [LARGE SCALE GENOMIC DNA]</scope>
    <source>
        <strain evidence="1">DCEP-RM93M</strain>
    </source>
</reference>
<dbReference type="PANTHER" id="PTHR21301">
    <property type="entry name" value="REVERSE TRANSCRIPTASE"/>
    <property type="match status" value="1"/>
</dbReference>
<organism evidence="1 2">
    <name type="scientific">Trichuris suis</name>
    <name type="common">pig whipworm</name>
    <dbReference type="NCBI Taxonomy" id="68888"/>
    <lineage>
        <taxon>Eukaryota</taxon>
        <taxon>Metazoa</taxon>
        <taxon>Ecdysozoa</taxon>
        <taxon>Nematoda</taxon>
        <taxon>Enoplea</taxon>
        <taxon>Dorylaimia</taxon>
        <taxon>Trichinellida</taxon>
        <taxon>Trichuridae</taxon>
        <taxon>Trichuris</taxon>
    </lineage>
</organism>
<evidence type="ECO:0008006" key="3">
    <source>
        <dbReference type="Google" id="ProtNLM"/>
    </source>
</evidence>
<protein>
    <recommendedName>
        <fullName evidence="3">Reverse transcriptase domain-containing protein</fullName>
    </recommendedName>
</protein>
<dbReference type="EMBL" id="KL363266">
    <property type="protein sequence ID" value="KFD49624.1"/>
    <property type="molecule type" value="Genomic_DNA"/>
</dbReference>
<name>A0A085LXC8_9BILA</name>
<gene>
    <name evidence="1" type="ORF">M513_09456</name>
</gene>
<accession>A0A085LXC8</accession>
<evidence type="ECO:0000313" key="1">
    <source>
        <dbReference type="EMBL" id="KFD49624.1"/>
    </source>
</evidence>
<proteinExistence type="predicted"/>
<sequence length="262" mass="29554">MTRKPLVQWDTPLESAFFGDFAEYGVTDGHEVGTAPYIISKFLVCILRANHHKQLRNQSFLLSLASTQQITQNVLQNLRKRLKFFCPGMATLQRVLKKCGKSPLSKRRSTALAAQNSHASRSPYMPEMHKCAKLGPKVDRRLIRPPLTNEEKLVVKQFFMQKNSAPMGNPLSPILAEAVMEFLEAAFSTADASITPTFFKRYVDDIFAITKSGKEEVSLSLNLNSLFANHVSFTVGKEENRRLPFLDTFVISDGHRVKTTVY</sequence>
<dbReference type="CDD" id="cd00304">
    <property type="entry name" value="RT_like"/>
    <property type="match status" value="1"/>
</dbReference>